<accession>A0A225W4C4</accession>
<evidence type="ECO:0000313" key="2">
    <source>
        <dbReference type="Proteomes" id="UP000198211"/>
    </source>
</evidence>
<organism evidence="1 2">
    <name type="scientific">Phytophthora megakarya</name>
    <dbReference type="NCBI Taxonomy" id="4795"/>
    <lineage>
        <taxon>Eukaryota</taxon>
        <taxon>Sar</taxon>
        <taxon>Stramenopiles</taxon>
        <taxon>Oomycota</taxon>
        <taxon>Peronosporomycetes</taxon>
        <taxon>Peronosporales</taxon>
        <taxon>Peronosporaceae</taxon>
        <taxon>Phytophthora</taxon>
    </lineage>
</organism>
<dbReference type="AlphaFoldDB" id="A0A225W4C4"/>
<name>A0A225W4C4_9STRA</name>
<reference evidence="2" key="1">
    <citation type="submission" date="2017-03" db="EMBL/GenBank/DDBJ databases">
        <title>Phytopthora megakarya and P. palmivora, two closely related causual agents of cacao black pod achieved similar genome size and gene model numbers by different mechanisms.</title>
        <authorList>
            <person name="Ali S."/>
            <person name="Shao J."/>
            <person name="Larry D.J."/>
            <person name="Kronmiller B."/>
            <person name="Shen D."/>
            <person name="Strem M.D."/>
            <person name="Melnick R.L."/>
            <person name="Guiltinan M.J."/>
            <person name="Tyler B.M."/>
            <person name="Meinhardt L.W."/>
            <person name="Bailey B.A."/>
        </authorList>
    </citation>
    <scope>NUCLEOTIDE SEQUENCE [LARGE SCALE GENOMIC DNA]</scope>
    <source>
        <strain evidence="2">zdho120</strain>
    </source>
</reference>
<protein>
    <submittedName>
        <fullName evidence="1">Uncharacterized protein</fullName>
    </submittedName>
</protein>
<dbReference type="EMBL" id="NBNE01001958">
    <property type="protein sequence ID" value="OWZ12048.1"/>
    <property type="molecule type" value="Genomic_DNA"/>
</dbReference>
<proteinExistence type="predicted"/>
<gene>
    <name evidence="1" type="ORF">PHMEG_00014852</name>
</gene>
<sequence length="205" mass="24015">MLAFTDDEVYTTGTVRLNLIDIWNKKAIEYSTRRVSAGQRDEWELVTTVDVETELEEEGDEARQRPKRLLKVQQTAFQPNFVVTDRARMIFMTPTVITVYNRFINGVDRVDQLRPTNPNRNDSFYVALRHCYNQGICTDVNRQKLAQLCLDEAARRQWVHREVKRRRVVLKDVLDADTSVHIITPNLTKHSKGNLKCYYRGQEVK</sequence>
<comment type="caution">
    <text evidence="1">The sequence shown here is derived from an EMBL/GenBank/DDBJ whole genome shotgun (WGS) entry which is preliminary data.</text>
</comment>
<keyword evidence="2" id="KW-1185">Reference proteome</keyword>
<dbReference type="Proteomes" id="UP000198211">
    <property type="component" value="Unassembled WGS sequence"/>
</dbReference>
<evidence type="ECO:0000313" key="1">
    <source>
        <dbReference type="EMBL" id="OWZ12048.1"/>
    </source>
</evidence>